<comment type="similarity">
    <text evidence="1 3">Belongs to the sulfotransferase 1 family.</text>
</comment>
<evidence type="ECO:0000259" key="4">
    <source>
        <dbReference type="Pfam" id="PF00685"/>
    </source>
</evidence>
<dbReference type="Pfam" id="PF00685">
    <property type="entry name" value="Sulfotransfer_1"/>
    <property type="match status" value="1"/>
</dbReference>
<comment type="caution">
    <text evidence="5">The sequence shown here is derived from an EMBL/GenBank/DDBJ whole genome shotgun (WGS) entry which is preliminary data.</text>
</comment>
<dbReference type="EC" id="2.8.2.-" evidence="3"/>
<accession>A0ABP0GGT4</accession>
<keyword evidence="6" id="KW-1185">Reference proteome</keyword>
<evidence type="ECO:0000256" key="3">
    <source>
        <dbReference type="RuleBase" id="RU361155"/>
    </source>
</evidence>
<keyword evidence="2 3" id="KW-0808">Transferase</keyword>
<evidence type="ECO:0000313" key="5">
    <source>
        <dbReference type="EMBL" id="CAK8690947.1"/>
    </source>
</evidence>
<dbReference type="InterPro" id="IPR000863">
    <property type="entry name" value="Sulfotransferase_dom"/>
</dbReference>
<reference evidence="5 6" key="1">
    <citation type="submission" date="2024-02" db="EMBL/GenBank/DDBJ databases">
        <authorList>
            <person name="Daric V."/>
            <person name="Darras S."/>
        </authorList>
    </citation>
    <scope>NUCLEOTIDE SEQUENCE [LARGE SCALE GENOMIC DNA]</scope>
</reference>
<dbReference type="InterPro" id="IPR027417">
    <property type="entry name" value="P-loop_NTPase"/>
</dbReference>
<dbReference type="Gene3D" id="3.40.50.300">
    <property type="entry name" value="P-loop containing nucleotide triphosphate hydrolases"/>
    <property type="match status" value="1"/>
</dbReference>
<dbReference type="EMBL" id="CAWYQH010000119">
    <property type="protein sequence ID" value="CAK8690947.1"/>
    <property type="molecule type" value="Genomic_DNA"/>
</dbReference>
<dbReference type="SUPFAM" id="SSF52540">
    <property type="entry name" value="P-loop containing nucleoside triphosphate hydrolases"/>
    <property type="match status" value="1"/>
</dbReference>
<organism evidence="5 6">
    <name type="scientific">Clavelina lepadiformis</name>
    <name type="common">Light-bulb sea squirt</name>
    <name type="synonym">Ascidia lepadiformis</name>
    <dbReference type="NCBI Taxonomy" id="159417"/>
    <lineage>
        <taxon>Eukaryota</taxon>
        <taxon>Metazoa</taxon>
        <taxon>Chordata</taxon>
        <taxon>Tunicata</taxon>
        <taxon>Ascidiacea</taxon>
        <taxon>Aplousobranchia</taxon>
        <taxon>Clavelinidae</taxon>
        <taxon>Clavelina</taxon>
    </lineage>
</organism>
<protein>
    <recommendedName>
        <fullName evidence="3">Sulfotransferase</fullName>
        <ecNumber evidence="3">2.8.2.-</ecNumber>
    </recommendedName>
</protein>
<proteinExistence type="inferred from homology"/>
<evidence type="ECO:0000256" key="1">
    <source>
        <dbReference type="ARBA" id="ARBA00005771"/>
    </source>
</evidence>
<gene>
    <name evidence="5" type="ORF">CVLEPA_LOCUS23491</name>
</gene>
<name>A0ABP0GGT4_CLALP</name>
<dbReference type="PANTHER" id="PTHR11783">
    <property type="entry name" value="SULFOTRANSFERASE SULT"/>
    <property type="match status" value="1"/>
</dbReference>
<evidence type="ECO:0000256" key="2">
    <source>
        <dbReference type="ARBA" id="ARBA00022679"/>
    </source>
</evidence>
<evidence type="ECO:0000313" key="6">
    <source>
        <dbReference type="Proteomes" id="UP001642483"/>
    </source>
</evidence>
<sequence length="301" mass="35113">MDRVTNKRGLKLSSLVHPITGRVCLYPPSFEQSDFNSALQYKAESTDVFVCSFPKSGTTWLQNIVWLITRFGEPIPGKVRNSMPMLEFDGAEQTEQFDNAKFPRIVKTHFPVEFVPQNTATRYLYIARNPKDVVVSYYFHTKGFEESYGLPSDFTVHDLVQSFLEGHIEFNDYFKHVSDWFNKRDEENVLFLLYENLIKDARNSILKIARFIGQKYEKALLESNGQLLDKILEKSSFKVMKNQDKWFVTKRRGDIPFIRKGGIGDWKNHVSSDDAVLIDQVLLEKGREIFHLWDDYPEIKC</sequence>
<dbReference type="Proteomes" id="UP001642483">
    <property type="component" value="Unassembled WGS sequence"/>
</dbReference>
<feature type="domain" description="Sulfotransferase" evidence="4">
    <location>
        <begin position="46"/>
        <end position="285"/>
    </location>
</feature>